<dbReference type="InterPro" id="IPR002692">
    <property type="entry name" value="S45"/>
</dbReference>
<comment type="similarity">
    <text evidence="1">Belongs to the peptidase S45 family.</text>
</comment>
<sequence length="708" mass="78402">MMKKSLLSISSRAGSEPLNETGQLSALFLCLGILFAAAPGSTPAQDTGRPYKVRINRDTFGVPHVIGTTSADVGYGLGRAQCEDRVVDVVYNLHAGSGRLAELAGQQYLDNDREARLLRNTRQAKRDWLKLSPGLRRLIEGYVHGVNDWLAAHPNAVPVKVKPFTPIDVIAWHRKVMMLSTVTIATADGNRAVGKPHPGTPPGQSNSWVVSGRKSITGRPLLLIDPHWPITGHLQLYEGRLKGGCMDAWGFMLVGTPLVGLGATPAAAWTFTAGGADSSDAYALRVNPDNPNQYEWDGEYVPMEVRQETLRYRDGKEIKEIVETFRYTRHGPVATNKQGEPYAARHGNWNHALTMEQFWRMNTARNTVEFKAALAMDRLSYFNVTWATTEGHIGYVQTGEVPRRSKVYDWEKRIPGWTSKSFIEGNIPFAQLPQVENPPTHFLQNCNVAANVITPGLDFTKADFPPGALYGHYGAYRARGQRATLLLSKATKLDLDSAGKIVFDTYVPPADIWIPIIVQSVNETSGNPRAVMKATRILEEWDRHADANSSGATIFRFWRMACDELKDTRAGRDAFHVDNNRKLRGKSLIALNRAVVDLKNRYGRIDVPWGQIKRHQRGNQEWPLSGDGLGRLGLDTLRATSGVKFSSDNTLINRGGQSTVALVFLGKEPKIHAVVAFGQSNVPDSPHYSDQAPLFVNGQLRSVKWNAE</sequence>
<dbReference type="InterPro" id="IPR014395">
    <property type="entry name" value="Pen/GL7ACA/AHL_acylase"/>
</dbReference>
<dbReference type="PANTHER" id="PTHR34218:SF3">
    <property type="entry name" value="ACYL-HOMOSERINE LACTONE ACYLASE PVDQ"/>
    <property type="match status" value="1"/>
</dbReference>
<evidence type="ECO:0000256" key="4">
    <source>
        <dbReference type="ARBA" id="ARBA00023145"/>
    </source>
</evidence>
<dbReference type="EMBL" id="UINC01017033">
    <property type="protein sequence ID" value="SVA70442.1"/>
    <property type="molecule type" value="Genomic_DNA"/>
</dbReference>
<evidence type="ECO:0000256" key="1">
    <source>
        <dbReference type="ARBA" id="ARBA00006586"/>
    </source>
</evidence>
<reference evidence="5" key="1">
    <citation type="submission" date="2018-05" db="EMBL/GenBank/DDBJ databases">
        <authorList>
            <person name="Lanie J.A."/>
            <person name="Ng W.-L."/>
            <person name="Kazmierczak K.M."/>
            <person name="Andrzejewski T.M."/>
            <person name="Davidsen T.M."/>
            <person name="Wayne K.J."/>
            <person name="Tettelin H."/>
            <person name="Glass J.I."/>
            <person name="Rusch D."/>
            <person name="Podicherti R."/>
            <person name="Tsui H.-C.T."/>
            <person name="Winkler M.E."/>
        </authorList>
    </citation>
    <scope>NUCLEOTIDE SEQUENCE</scope>
</reference>
<gene>
    <name evidence="5" type="ORF">METZ01_LOCUS123296</name>
</gene>
<dbReference type="InterPro" id="IPR029055">
    <property type="entry name" value="Ntn_hydrolases_N"/>
</dbReference>
<name>A0A381Y175_9ZZZZ</name>
<organism evidence="5">
    <name type="scientific">marine metagenome</name>
    <dbReference type="NCBI Taxonomy" id="408172"/>
    <lineage>
        <taxon>unclassified sequences</taxon>
        <taxon>metagenomes</taxon>
        <taxon>ecological metagenomes</taxon>
    </lineage>
</organism>
<keyword evidence="4" id="KW-0865">Zymogen</keyword>
<dbReference type="InterPro" id="IPR043147">
    <property type="entry name" value="Penicillin_amidase_A-knob"/>
</dbReference>
<evidence type="ECO:0008006" key="6">
    <source>
        <dbReference type="Google" id="ProtNLM"/>
    </source>
</evidence>
<keyword evidence="3" id="KW-0378">Hydrolase</keyword>
<dbReference type="SUPFAM" id="SSF56235">
    <property type="entry name" value="N-terminal nucleophile aminohydrolases (Ntn hydrolases)"/>
    <property type="match status" value="1"/>
</dbReference>
<evidence type="ECO:0000256" key="2">
    <source>
        <dbReference type="ARBA" id="ARBA00022729"/>
    </source>
</evidence>
<dbReference type="GO" id="GO:0017000">
    <property type="term" value="P:antibiotic biosynthetic process"/>
    <property type="evidence" value="ECO:0007669"/>
    <property type="project" value="InterPro"/>
</dbReference>
<accession>A0A381Y175</accession>
<dbReference type="Gene3D" id="3.60.20.10">
    <property type="entry name" value="Glutamine Phosphoribosylpyrophosphate, subunit 1, domain 1"/>
    <property type="match status" value="1"/>
</dbReference>
<dbReference type="PIRSF" id="PIRSF001227">
    <property type="entry name" value="Pen_acylase"/>
    <property type="match status" value="1"/>
</dbReference>
<dbReference type="InterPro" id="IPR023343">
    <property type="entry name" value="Penicillin_amidase_dom1"/>
</dbReference>
<evidence type="ECO:0000256" key="3">
    <source>
        <dbReference type="ARBA" id="ARBA00022801"/>
    </source>
</evidence>
<proteinExistence type="inferred from homology"/>
<keyword evidence="2" id="KW-0732">Signal</keyword>
<dbReference type="PANTHER" id="PTHR34218">
    <property type="entry name" value="PEPTIDASE S45 PENICILLIN AMIDASE"/>
    <property type="match status" value="1"/>
</dbReference>
<dbReference type="Gene3D" id="1.10.1400.10">
    <property type="match status" value="1"/>
</dbReference>
<dbReference type="Gene3D" id="2.30.120.10">
    <property type="match status" value="1"/>
</dbReference>
<evidence type="ECO:0000313" key="5">
    <source>
        <dbReference type="EMBL" id="SVA70442.1"/>
    </source>
</evidence>
<dbReference type="GO" id="GO:0016811">
    <property type="term" value="F:hydrolase activity, acting on carbon-nitrogen (but not peptide) bonds, in linear amides"/>
    <property type="evidence" value="ECO:0007669"/>
    <property type="project" value="InterPro"/>
</dbReference>
<dbReference type="InterPro" id="IPR043146">
    <property type="entry name" value="Penicillin_amidase_N_B-knob"/>
</dbReference>
<dbReference type="Pfam" id="PF01804">
    <property type="entry name" value="Penicil_amidase"/>
    <property type="match status" value="1"/>
</dbReference>
<dbReference type="AlphaFoldDB" id="A0A381Y175"/>
<protein>
    <recommendedName>
        <fullName evidence="6">Penicillin acylase family protein</fullName>
    </recommendedName>
</protein>
<dbReference type="Gene3D" id="1.10.439.10">
    <property type="entry name" value="Penicillin Amidohydrolase, domain 1"/>
    <property type="match status" value="1"/>
</dbReference>